<evidence type="ECO:0000259" key="1">
    <source>
        <dbReference type="Pfam" id="PF01272"/>
    </source>
</evidence>
<dbReference type="STRING" id="425504.SAMN05216206_3395"/>
<feature type="domain" description="Transcription elongation factor GreA/GreB C-terminal" evidence="1">
    <location>
        <begin position="44"/>
        <end position="115"/>
    </location>
</feature>
<sequence>MTLHTRKALLKNTRVCLIGPRDLSTLIGKLDRIERLRSTGHIAQVASIGSTLKLLDLEVDNMAELTLVASSQSSPKTHEVSIFSPLGSMLLGAVPGEVVSLQNYARGCRYLVISVADSHAETD</sequence>
<dbReference type="GO" id="GO:0032784">
    <property type="term" value="P:regulation of DNA-templated transcription elongation"/>
    <property type="evidence" value="ECO:0007669"/>
    <property type="project" value="InterPro"/>
</dbReference>
<dbReference type="OrthoDB" id="6884813at2"/>
<dbReference type="RefSeq" id="WP_090244074.1">
    <property type="nucleotide sequence ID" value="NZ_FOQL01000005.1"/>
</dbReference>
<proteinExistence type="predicted"/>
<dbReference type="EMBL" id="FOQL01000005">
    <property type="protein sequence ID" value="SFJ05256.1"/>
    <property type="molecule type" value="Genomic_DNA"/>
</dbReference>
<dbReference type="Pfam" id="PF01272">
    <property type="entry name" value="GreA_GreB"/>
    <property type="match status" value="1"/>
</dbReference>
<protein>
    <submittedName>
        <fullName evidence="2">Transcription elongation factor, GreA/GreB, C-term</fullName>
    </submittedName>
</protein>
<dbReference type="InterPro" id="IPR001437">
    <property type="entry name" value="Tscrpt_elong_fac_GreA/B_C"/>
</dbReference>
<organism evidence="2 3">
    <name type="scientific">Pseudomonas guineae</name>
    <dbReference type="NCBI Taxonomy" id="425504"/>
    <lineage>
        <taxon>Bacteria</taxon>
        <taxon>Pseudomonadati</taxon>
        <taxon>Pseudomonadota</taxon>
        <taxon>Gammaproteobacteria</taxon>
        <taxon>Pseudomonadales</taxon>
        <taxon>Pseudomonadaceae</taxon>
        <taxon>Pseudomonas</taxon>
    </lineage>
</organism>
<dbReference type="GO" id="GO:0003677">
    <property type="term" value="F:DNA binding"/>
    <property type="evidence" value="ECO:0007669"/>
    <property type="project" value="InterPro"/>
</dbReference>
<evidence type="ECO:0000313" key="2">
    <source>
        <dbReference type="EMBL" id="SFJ05256.1"/>
    </source>
</evidence>
<dbReference type="AlphaFoldDB" id="A0A1I3N8V5"/>
<dbReference type="GO" id="GO:0003746">
    <property type="term" value="F:translation elongation factor activity"/>
    <property type="evidence" value="ECO:0007669"/>
    <property type="project" value="UniProtKB-KW"/>
</dbReference>
<accession>A0A1I3N8V5</accession>
<dbReference type="InterPro" id="IPR036953">
    <property type="entry name" value="GreA/GreB_C_sf"/>
</dbReference>
<keyword evidence="2" id="KW-0648">Protein biosynthesis</keyword>
<dbReference type="Proteomes" id="UP000243606">
    <property type="component" value="Unassembled WGS sequence"/>
</dbReference>
<dbReference type="SUPFAM" id="SSF54534">
    <property type="entry name" value="FKBP-like"/>
    <property type="match status" value="1"/>
</dbReference>
<gene>
    <name evidence="2" type="ORF">SAMN05216206_3395</name>
</gene>
<dbReference type="Gene3D" id="3.10.50.30">
    <property type="entry name" value="Transcription elongation factor, GreA/GreB, C-terminal domain"/>
    <property type="match status" value="1"/>
</dbReference>
<keyword evidence="3" id="KW-1185">Reference proteome</keyword>
<reference evidence="3" key="1">
    <citation type="submission" date="2016-10" db="EMBL/GenBank/DDBJ databases">
        <authorList>
            <person name="Varghese N."/>
            <person name="Submissions S."/>
        </authorList>
    </citation>
    <scope>NUCLEOTIDE SEQUENCE [LARGE SCALE GENOMIC DNA]</scope>
    <source>
        <strain evidence="3">LMG 24016</strain>
    </source>
</reference>
<name>A0A1I3N8V5_9PSED</name>
<evidence type="ECO:0000313" key="3">
    <source>
        <dbReference type="Proteomes" id="UP000243606"/>
    </source>
</evidence>
<keyword evidence="2" id="KW-0251">Elongation factor</keyword>